<organism evidence="2 3">
    <name type="scientific">Colletotrichum limetticola</name>
    <dbReference type="NCBI Taxonomy" id="1209924"/>
    <lineage>
        <taxon>Eukaryota</taxon>
        <taxon>Fungi</taxon>
        <taxon>Dikarya</taxon>
        <taxon>Ascomycota</taxon>
        <taxon>Pezizomycotina</taxon>
        <taxon>Sordariomycetes</taxon>
        <taxon>Hypocreomycetidae</taxon>
        <taxon>Glomerellales</taxon>
        <taxon>Glomerellaceae</taxon>
        <taxon>Colletotrichum</taxon>
        <taxon>Colletotrichum acutatum species complex</taxon>
    </lineage>
</organism>
<gene>
    <name evidence="2" type="ORF">CLIM01_14571</name>
</gene>
<sequence length="332" mass="38323">MAPHLARSSRDLLRNIIYSKLLGETTATDDSIADLVGCHPRTVRRIRSKLRTFGTTETPTNTPGRPKSITPPMLSALRGNLAVDPCLTLNQMAAFLRKYYEADVSRFSISRTLRKDKWSQKATQNVAQERNLDLRDEYMHQISQYRSEQLVFVDESGIDKSIGIRRRGWAPRGKRPRQIKRFHRGRRYQILPAYTQDGVIHFRVYEGSTDAKVFESFIEILLLHCGRWPEPRSVLIMDNASFHHSDRIREMCAAAGVVLLYSAPYSPDIIPIEHYFGELKNFIRQVWNEHQGFIRADFQSFLEECVTIVGQRKKSARGHFRNCSISIDEPLD</sequence>
<evidence type="ECO:0000313" key="2">
    <source>
        <dbReference type="EMBL" id="KAK0368069.1"/>
    </source>
</evidence>
<dbReference type="InterPro" id="IPR038717">
    <property type="entry name" value="Tc1-like_DDE_dom"/>
</dbReference>
<dbReference type="InterPro" id="IPR047655">
    <property type="entry name" value="Transpos_IS630-like"/>
</dbReference>
<dbReference type="NCBIfam" id="NF033545">
    <property type="entry name" value="transpos_IS630"/>
    <property type="match status" value="1"/>
</dbReference>
<name>A0ABQ9PB43_9PEZI</name>
<dbReference type="EMBL" id="JARUPT010000963">
    <property type="protein sequence ID" value="KAK0368069.1"/>
    <property type="molecule type" value="Genomic_DNA"/>
</dbReference>
<dbReference type="PANTHER" id="PTHR46564">
    <property type="entry name" value="TRANSPOSASE"/>
    <property type="match status" value="1"/>
</dbReference>
<dbReference type="InterPro" id="IPR009057">
    <property type="entry name" value="Homeodomain-like_sf"/>
</dbReference>
<dbReference type="InterPro" id="IPR012337">
    <property type="entry name" value="RNaseH-like_sf"/>
</dbReference>
<dbReference type="SUPFAM" id="SSF53098">
    <property type="entry name" value="Ribonuclease H-like"/>
    <property type="match status" value="1"/>
</dbReference>
<dbReference type="PANTHER" id="PTHR46564:SF1">
    <property type="entry name" value="TRANSPOSASE"/>
    <property type="match status" value="1"/>
</dbReference>
<evidence type="ECO:0000259" key="1">
    <source>
        <dbReference type="Pfam" id="PF13358"/>
    </source>
</evidence>
<dbReference type="SUPFAM" id="SSF46689">
    <property type="entry name" value="Homeodomain-like"/>
    <property type="match status" value="1"/>
</dbReference>
<dbReference type="InterPro" id="IPR036397">
    <property type="entry name" value="RNaseH_sf"/>
</dbReference>
<evidence type="ECO:0000313" key="3">
    <source>
        <dbReference type="Proteomes" id="UP001169217"/>
    </source>
</evidence>
<reference evidence="2" key="1">
    <citation type="submission" date="2023-04" db="EMBL/GenBank/DDBJ databases">
        <title>Colletotrichum limetticola genome sequence.</title>
        <authorList>
            <person name="Baroncelli R."/>
        </authorList>
    </citation>
    <scope>NUCLEOTIDE SEQUENCE</scope>
    <source>
        <strain evidence="2">KLA-Anderson</strain>
    </source>
</reference>
<dbReference type="Pfam" id="PF13358">
    <property type="entry name" value="DDE_3"/>
    <property type="match status" value="1"/>
</dbReference>
<proteinExistence type="predicted"/>
<dbReference type="Gene3D" id="3.30.420.10">
    <property type="entry name" value="Ribonuclease H-like superfamily/Ribonuclease H"/>
    <property type="match status" value="1"/>
</dbReference>
<protein>
    <recommendedName>
        <fullName evidence="1">Tc1-like transposase DDE domain-containing protein</fullName>
    </recommendedName>
</protein>
<feature type="domain" description="Tc1-like transposase DDE" evidence="1">
    <location>
        <begin position="149"/>
        <end position="285"/>
    </location>
</feature>
<accession>A0ABQ9PB43</accession>
<dbReference type="Proteomes" id="UP001169217">
    <property type="component" value="Unassembled WGS sequence"/>
</dbReference>
<comment type="caution">
    <text evidence="2">The sequence shown here is derived from an EMBL/GenBank/DDBJ whole genome shotgun (WGS) entry which is preliminary data.</text>
</comment>
<keyword evidence="3" id="KW-1185">Reference proteome</keyword>